<dbReference type="Proteomes" id="UP000663874">
    <property type="component" value="Unassembled WGS sequence"/>
</dbReference>
<feature type="compositionally biased region" description="Polar residues" evidence="1">
    <location>
        <begin position="252"/>
        <end position="271"/>
    </location>
</feature>
<sequence length="393" mass="46725">MCHLPRKHEVTFQLIKDIFNIIFSGNSKVYIWGTEDELFPFTMYNLFSEEQIISKNFINLQHTFQQTWQQQHPHRSTSLSDTHTQCLCKECIGKKATETWSLQDAVAYTLHEWLNKRLTISSFHIGLDPLLFQMNIHEKEDRRKLTQYAIYDCLSMQRILIKLDLVKKQNKILPAISTTTINNSTSTTIYNNNNITDLEKISSDDNEPDKLVQQSTRTISTITTSIKETTYNNSNQIEFISSDDEDHEFQREQQPTPIVSNNSPANNKEQYNPLNKEQRKKIHNRTCTLKQRKKYYRHKIIKHNIDHRFTITNIKTILRQYSIQFCAINTVKPSRTNQTTLYIGIKNEKLLSTYEEKLKHLFTREHYQQYKHIHRSSNKDDRYIHHYHDPRTN</sequence>
<evidence type="ECO:0000313" key="9">
    <source>
        <dbReference type="Proteomes" id="UP000663870"/>
    </source>
</evidence>
<feature type="compositionally biased region" description="Basic and acidic residues" evidence="1">
    <location>
        <begin position="377"/>
        <end position="393"/>
    </location>
</feature>
<keyword evidence="9" id="KW-1185">Reference proteome</keyword>
<dbReference type="AlphaFoldDB" id="A0A820C4C9"/>
<proteinExistence type="predicted"/>
<dbReference type="Proteomes" id="UP000663889">
    <property type="component" value="Unassembled WGS sequence"/>
</dbReference>
<evidence type="ECO:0000256" key="1">
    <source>
        <dbReference type="SAM" id="MobiDB-lite"/>
    </source>
</evidence>
<comment type="caution">
    <text evidence="8">The sequence shown here is derived from an EMBL/GenBank/DDBJ whole genome shotgun (WGS) entry which is preliminary data.</text>
</comment>
<evidence type="ECO:0000313" key="7">
    <source>
        <dbReference type="EMBL" id="CAF4177098.1"/>
    </source>
</evidence>
<evidence type="ECO:0000313" key="8">
    <source>
        <dbReference type="EMBL" id="CAF4216378.1"/>
    </source>
</evidence>
<organism evidence="8 10">
    <name type="scientific">Rotaria sordida</name>
    <dbReference type="NCBI Taxonomy" id="392033"/>
    <lineage>
        <taxon>Eukaryota</taxon>
        <taxon>Metazoa</taxon>
        <taxon>Spiralia</taxon>
        <taxon>Gnathifera</taxon>
        <taxon>Rotifera</taxon>
        <taxon>Eurotatoria</taxon>
        <taxon>Bdelloidea</taxon>
        <taxon>Philodinida</taxon>
        <taxon>Philodinidae</taxon>
        <taxon>Rotaria</taxon>
    </lineage>
</organism>
<dbReference type="Proteomes" id="UP000663854">
    <property type="component" value="Unassembled WGS sequence"/>
</dbReference>
<evidence type="ECO:0000313" key="4">
    <source>
        <dbReference type="EMBL" id="CAF1298975.1"/>
    </source>
</evidence>
<dbReference type="Proteomes" id="UP000663870">
    <property type="component" value="Unassembled WGS sequence"/>
</dbReference>
<evidence type="ECO:0000313" key="6">
    <source>
        <dbReference type="EMBL" id="CAF3960369.1"/>
    </source>
</evidence>
<dbReference type="EMBL" id="CAJNOO010002108">
    <property type="protein sequence ID" value="CAF1236548.1"/>
    <property type="molecule type" value="Genomic_DNA"/>
</dbReference>
<name>A0A820C4C9_9BILA</name>
<gene>
    <name evidence="8" type="ORF">FNK824_LOCUS37026</name>
    <name evidence="7" type="ORF">JBS370_LOCUS35313</name>
    <name evidence="5" type="ORF">JXQ802_LOCUS39918</name>
    <name evidence="6" type="ORF">OTI717_LOCUS26869</name>
    <name evidence="2" type="ORF">PYM288_LOCUS25516</name>
    <name evidence="3" type="ORF">RFH988_LOCUS26446</name>
    <name evidence="4" type="ORF">SEV965_LOCUS26180</name>
</gene>
<protein>
    <submittedName>
        <fullName evidence="8">Uncharacterized protein</fullName>
    </submittedName>
</protein>
<dbReference type="EMBL" id="CAJOAX010005795">
    <property type="protein sequence ID" value="CAF3960369.1"/>
    <property type="molecule type" value="Genomic_DNA"/>
</dbReference>
<feature type="region of interest" description="Disordered" evidence="1">
    <location>
        <begin position="244"/>
        <end position="271"/>
    </location>
</feature>
<dbReference type="Proteomes" id="UP000663882">
    <property type="component" value="Unassembled WGS sequence"/>
</dbReference>
<dbReference type="EMBL" id="CAJOBE010018016">
    <property type="protein sequence ID" value="CAF4216378.1"/>
    <property type="molecule type" value="Genomic_DNA"/>
</dbReference>
<evidence type="ECO:0000313" key="5">
    <source>
        <dbReference type="EMBL" id="CAF1491998.1"/>
    </source>
</evidence>
<dbReference type="EMBL" id="CAJNOU010002191">
    <property type="protein sequence ID" value="CAF1298975.1"/>
    <property type="molecule type" value="Genomic_DNA"/>
</dbReference>
<evidence type="ECO:0000313" key="10">
    <source>
        <dbReference type="Proteomes" id="UP000663874"/>
    </source>
</evidence>
<dbReference type="EMBL" id="CAJOBD010012152">
    <property type="protein sequence ID" value="CAF4177098.1"/>
    <property type="molecule type" value="Genomic_DNA"/>
</dbReference>
<dbReference type="EMBL" id="CAJNOL010002357">
    <property type="protein sequence ID" value="CAF1491998.1"/>
    <property type="molecule type" value="Genomic_DNA"/>
</dbReference>
<dbReference type="Proteomes" id="UP000663836">
    <property type="component" value="Unassembled WGS sequence"/>
</dbReference>
<dbReference type="EMBL" id="CAJNOH010001406">
    <property type="protein sequence ID" value="CAF1213809.1"/>
    <property type="molecule type" value="Genomic_DNA"/>
</dbReference>
<reference evidence="8" key="1">
    <citation type="submission" date="2021-02" db="EMBL/GenBank/DDBJ databases">
        <authorList>
            <person name="Nowell W R."/>
        </authorList>
    </citation>
    <scope>NUCLEOTIDE SEQUENCE</scope>
</reference>
<dbReference type="Proteomes" id="UP000663823">
    <property type="component" value="Unassembled WGS sequence"/>
</dbReference>
<evidence type="ECO:0000313" key="3">
    <source>
        <dbReference type="EMBL" id="CAF1236548.1"/>
    </source>
</evidence>
<evidence type="ECO:0000313" key="2">
    <source>
        <dbReference type="EMBL" id="CAF1213809.1"/>
    </source>
</evidence>
<feature type="region of interest" description="Disordered" evidence="1">
    <location>
        <begin position="373"/>
        <end position="393"/>
    </location>
</feature>
<accession>A0A820C4C9</accession>